<evidence type="ECO:0000256" key="2">
    <source>
        <dbReference type="ARBA" id="ARBA00023015"/>
    </source>
</evidence>
<dbReference type="SUPFAM" id="SSF47413">
    <property type="entry name" value="lambda repressor-like DNA-binding domains"/>
    <property type="match status" value="1"/>
</dbReference>
<evidence type="ECO:0000256" key="3">
    <source>
        <dbReference type="ARBA" id="ARBA00023125"/>
    </source>
</evidence>
<dbReference type="InterPro" id="IPR001387">
    <property type="entry name" value="Cro/C1-type_HTH"/>
</dbReference>
<dbReference type="AlphaFoldDB" id="A0A9W7XFJ5"/>
<dbReference type="Proteomes" id="UP001145021">
    <property type="component" value="Unassembled WGS sequence"/>
</dbReference>
<dbReference type="Gene3D" id="1.10.260.40">
    <property type="entry name" value="lambda repressor-like DNA-binding domains"/>
    <property type="match status" value="1"/>
</dbReference>
<evidence type="ECO:0000259" key="7">
    <source>
        <dbReference type="PROSITE" id="PS50943"/>
    </source>
</evidence>
<comment type="similarity">
    <text evidence="1">Belongs to the MBF1 family.</text>
</comment>
<dbReference type="GO" id="GO:0003677">
    <property type="term" value="F:DNA binding"/>
    <property type="evidence" value="ECO:0007669"/>
    <property type="project" value="UniProtKB-KW"/>
</dbReference>
<evidence type="ECO:0000256" key="5">
    <source>
        <dbReference type="ARBA" id="ARBA00035107"/>
    </source>
</evidence>
<dbReference type="InterPro" id="IPR013729">
    <property type="entry name" value="MBF1_N"/>
</dbReference>
<reference evidence="8" key="1">
    <citation type="submission" date="2022-07" db="EMBL/GenBank/DDBJ databases">
        <title>Phylogenomic reconstructions and comparative analyses of Kickxellomycotina fungi.</title>
        <authorList>
            <person name="Reynolds N.K."/>
            <person name="Stajich J.E."/>
            <person name="Barry K."/>
            <person name="Grigoriev I.V."/>
            <person name="Crous P."/>
            <person name="Smith M.E."/>
        </authorList>
    </citation>
    <scope>NUCLEOTIDE SEQUENCE</scope>
    <source>
        <strain evidence="8">NBRC 105413</strain>
    </source>
</reference>
<dbReference type="PROSITE" id="PS50943">
    <property type="entry name" value="HTH_CROC1"/>
    <property type="match status" value="1"/>
</dbReference>
<accession>A0A9W7XFJ5</accession>
<dbReference type="GO" id="GO:0005634">
    <property type="term" value="C:nucleus"/>
    <property type="evidence" value="ECO:0007669"/>
    <property type="project" value="TreeGrafter"/>
</dbReference>
<organism evidence="8 9">
    <name type="scientific">Coemansia asiatica</name>
    <dbReference type="NCBI Taxonomy" id="1052880"/>
    <lineage>
        <taxon>Eukaryota</taxon>
        <taxon>Fungi</taxon>
        <taxon>Fungi incertae sedis</taxon>
        <taxon>Zoopagomycota</taxon>
        <taxon>Kickxellomycotina</taxon>
        <taxon>Kickxellomycetes</taxon>
        <taxon>Kickxellales</taxon>
        <taxon>Kickxellaceae</taxon>
        <taxon>Coemansia</taxon>
    </lineage>
</organism>
<feature type="region of interest" description="Disordered" evidence="6">
    <location>
        <begin position="140"/>
        <end position="160"/>
    </location>
</feature>
<evidence type="ECO:0000313" key="8">
    <source>
        <dbReference type="EMBL" id="KAJ1642433.1"/>
    </source>
</evidence>
<protein>
    <submittedName>
        <fullName evidence="8">Multiprotein-bridging factor 1</fullName>
    </submittedName>
</protein>
<keyword evidence="3" id="KW-0238">DNA-binding</keyword>
<sequence length="160" mass="17791">MSDPYNPDPYKPMVIHKPQVRTAAVRSTSQLNAAARSGTIVDTQPTGTVLNKARHVNTDHRRIAELDRSDDVKPPSTIKQTVSQTIQRVRKEKEWTQKMLAQKINEKDTVIRDYEAGKAVPNQQILGRLERVLGVKLRGSDIGSALPARGSKGKDDDAKK</sequence>
<dbReference type="SMART" id="SM00530">
    <property type="entry name" value="HTH_XRE"/>
    <property type="match status" value="1"/>
</dbReference>
<feature type="domain" description="HTH cro/C1-type" evidence="7">
    <location>
        <begin position="86"/>
        <end position="140"/>
    </location>
</feature>
<comment type="function">
    <text evidence="5">Transcriptional coactivator that stimulates GCN4-dependent transcriptional activity by bridging the DNA-binding region of GCN4 and TBP (SPT15), thereby recruiting TBP to GCN4-bound promoters. Involved in induction of the ribosome quality control (RQC) pathway; a pathway that degrades nascent peptide chains during problematic translation. Required to prevent stalled ribosomes from frameshifting.</text>
</comment>
<proteinExistence type="inferred from homology"/>
<keyword evidence="9" id="KW-1185">Reference proteome</keyword>
<dbReference type="InterPro" id="IPR010982">
    <property type="entry name" value="Lambda_DNA-bd_dom_sf"/>
</dbReference>
<keyword evidence="4" id="KW-0804">Transcription</keyword>
<evidence type="ECO:0000256" key="6">
    <source>
        <dbReference type="SAM" id="MobiDB-lite"/>
    </source>
</evidence>
<keyword evidence="2" id="KW-0805">Transcription regulation</keyword>
<gene>
    <name evidence="8" type="primary">MBF1</name>
    <name evidence="8" type="ORF">LPJ64_005719</name>
</gene>
<dbReference type="EMBL" id="JANBOH010000401">
    <property type="protein sequence ID" value="KAJ1642433.1"/>
    <property type="molecule type" value="Genomic_DNA"/>
</dbReference>
<evidence type="ECO:0000256" key="1">
    <source>
        <dbReference type="ARBA" id="ARBA00009802"/>
    </source>
</evidence>
<dbReference type="PANTHER" id="PTHR10245:SF15">
    <property type="entry name" value="ENDOTHELIAL DIFFERENTIATION-RELATED FACTOR 1"/>
    <property type="match status" value="1"/>
</dbReference>
<comment type="caution">
    <text evidence="8">The sequence shown here is derived from an EMBL/GenBank/DDBJ whole genome shotgun (WGS) entry which is preliminary data.</text>
</comment>
<name>A0A9W7XFJ5_9FUNG</name>
<dbReference type="Pfam" id="PF01381">
    <property type="entry name" value="HTH_3"/>
    <property type="match status" value="1"/>
</dbReference>
<evidence type="ECO:0000256" key="4">
    <source>
        <dbReference type="ARBA" id="ARBA00023163"/>
    </source>
</evidence>
<dbReference type="Pfam" id="PF08523">
    <property type="entry name" value="MBF1"/>
    <property type="match status" value="1"/>
</dbReference>
<dbReference type="PANTHER" id="PTHR10245">
    <property type="entry name" value="ENDOTHELIAL DIFFERENTIATION-RELATED FACTOR 1 MULTIPROTEIN BRIDGING FACTOR 1"/>
    <property type="match status" value="1"/>
</dbReference>
<dbReference type="CDD" id="cd00093">
    <property type="entry name" value="HTH_XRE"/>
    <property type="match status" value="1"/>
</dbReference>
<evidence type="ECO:0000313" key="9">
    <source>
        <dbReference type="Proteomes" id="UP001145021"/>
    </source>
</evidence>